<organism evidence="1 2">
    <name type="scientific">Sphingomonas endophytica</name>
    <dbReference type="NCBI Taxonomy" id="869719"/>
    <lineage>
        <taxon>Bacteria</taxon>
        <taxon>Pseudomonadati</taxon>
        <taxon>Pseudomonadota</taxon>
        <taxon>Alphaproteobacteria</taxon>
        <taxon>Sphingomonadales</taxon>
        <taxon>Sphingomonadaceae</taxon>
        <taxon>Sphingomonas</taxon>
    </lineage>
</organism>
<dbReference type="Proteomes" id="UP000560131">
    <property type="component" value="Unassembled WGS sequence"/>
</dbReference>
<sequence length="99" mass="11174">MAHKRARYSRKRHFIIIPPIFRGNAPILALRGCKMYPKSRSLTRADLAIHRPTAAQLAALLGVSTRRIFDLRARHIMPLDGATLHECIRAWVEHGGARG</sequence>
<dbReference type="RefSeq" id="WP_184038258.1">
    <property type="nucleotide sequence ID" value="NZ_BAABAR010000019.1"/>
</dbReference>
<protein>
    <submittedName>
        <fullName evidence="1">Transposase</fullName>
    </submittedName>
</protein>
<reference evidence="1 2" key="1">
    <citation type="submission" date="2020-08" db="EMBL/GenBank/DDBJ databases">
        <title>Genomic Encyclopedia of Type Strains, Phase IV (KMG-IV): sequencing the most valuable type-strain genomes for metagenomic binning, comparative biology and taxonomic classification.</title>
        <authorList>
            <person name="Goeker M."/>
        </authorList>
    </citation>
    <scope>NUCLEOTIDE SEQUENCE [LARGE SCALE GENOMIC DNA]</scope>
    <source>
        <strain evidence="1 2">DSM 101535</strain>
    </source>
</reference>
<proteinExistence type="predicted"/>
<dbReference type="EMBL" id="JACIJN010000008">
    <property type="protein sequence ID" value="MBB5726617.1"/>
    <property type="molecule type" value="Genomic_DNA"/>
</dbReference>
<evidence type="ECO:0000313" key="2">
    <source>
        <dbReference type="Proteomes" id="UP000560131"/>
    </source>
</evidence>
<evidence type="ECO:0000313" key="1">
    <source>
        <dbReference type="EMBL" id="MBB5726617.1"/>
    </source>
</evidence>
<name>A0ABR6N780_9SPHN</name>
<accession>A0ABR6N780</accession>
<comment type="caution">
    <text evidence="1">The sequence shown here is derived from an EMBL/GenBank/DDBJ whole genome shotgun (WGS) entry which is preliminary data.</text>
</comment>
<keyword evidence="2" id="KW-1185">Reference proteome</keyword>
<gene>
    <name evidence="1" type="ORF">FHS97_002560</name>
</gene>